<dbReference type="Proteomes" id="UP000564425">
    <property type="component" value="Unassembled WGS sequence"/>
</dbReference>
<name>A0A7J9P0W6_METMI</name>
<feature type="compositionally biased region" description="Gly residues" evidence="1">
    <location>
        <begin position="247"/>
        <end position="258"/>
    </location>
</feature>
<protein>
    <recommendedName>
        <fullName evidence="4">VWFA domain-containing protein</fullName>
    </recommendedName>
</protein>
<organism evidence="2 3">
    <name type="scientific">Methanococcus maripaludis</name>
    <name type="common">Methanococcus deltae</name>
    <dbReference type="NCBI Taxonomy" id="39152"/>
    <lineage>
        <taxon>Archaea</taxon>
        <taxon>Methanobacteriati</taxon>
        <taxon>Methanobacteriota</taxon>
        <taxon>Methanomada group</taxon>
        <taxon>Methanococci</taxon>
        <taxon>Methanococcales</taxon>
        <taxon>Methanococcaceae</taxon>
        <taxon>Methanococcus</taxon>
    </lineage>
</organism>
<dbReference type="PANTHER" id="PTHR38730">
    <property type="entry name" value="SLL7028 PROTEIN"/>
    <property type="match status" value="1"/>
</dbReference>
<feature type="region of interest" description="Disordered" evidence="1">
    <location>
        <begin position="218"/>
        <end position="282"/>
    </location>
</feature>
<dbReference type="InterPro" id="IPR036465">
    <property type="entry name" value="vWFA_dom_sf"/>
</dbReference>
<feature type="compositionally biased region" description="Low complexity" evidence="1">
    <location>
        <begin position="259"/>
        <end position="279"/>
    </location>
</feature>
<dbReference type="AlphaFoldDB" id="A0A7J9P0W6"/>
<dbReference type="EMBL" id="JACDUH010000003">
    <property type="protein sequence ID" value="MBA2851676.1"/>
    <property type="molecule type" value="Genomic_DNA"/>
</dbReference>
<evidence type="ECO:0008006" key="4">
    <source>
        <dbReference type="Google" id="ProtNLM"/>
    </source>
</evidence>
<feature type="compositionally biased region" description="Low complexity" evidence="1">
    <location>
        <begin position="218"/>
        <end position="228"/>
    </location>
</feature>
<evidence type="ECO:0000256" key="1">
    <source>
        <dbReference type="SAM" id="MobiDB-lite"/>
    </source>
</evidence>
<accession>A0A7J9P0W6</accession>
<reference evidence="2 3" key="1">
    <citation type="submission" date="2020-07" db="EMBL/GenBank/DDBJ databases">
        <title>Genomic Encyclopedia of Type Strains, Phase IV (KMG-V): Genome sequencing to study the core and pangenomes of soil and plant-associated prokaryotes.</title>
        <authorList>
            <person name="Whitman W."/>
        </authorList>
    </citation>
    <scope>NUCLEOTIDE SEQUENCE [LARGE SCALE GENOMIC DNA]</scope>
    <source>
        <strain evidence="2 3">A1</strain>
    </source>
</reference>
<evidence type="ECO:0000313" key="2">
    <source>
        <dbReference type="EMBL" id="MBA2851676.1"/>
    </source>
</evidence>
<dbReference type="RefSeq" id="WP_181501502.1">
    <property type="nucleotide sequence ID" value="NZ_JACDUH010000003.1"/>
</dbReference>
<sequence length="534" mass="59445">MAKCGISDGDLHEMFESGKLVKVLPQLIGVNFDSGSFPSNDEKMLSLYTPMFSYVTAGCKPDEIAAVLNQQLRPEEVSPPVVHSIIMATRPFTVVIEEADIVCMKLKYQVPMADVNRLKYIMIHEYGHVFLGHTTSPKPPCKCGDCPIHAILTDIHVDTWVGALLGSSINGFNATIKCRLNMLNALLEKFTDQRLNKKLSDITWLDLVPDCNLCKMQKQQNPKKPQQKGQSGECQEGEGDPSENQDGNGGQGSSGQNGQGNQQNQNQNGQNGQNPGQSGPAYEQLNADEKQLIKSHTQLNKTSHSSVIEAAKQKMKNTTDIISEKLNNSGKGSGIGGNEEVILEPQSYKELLATMFEKKLSRKKRTILPGKKFISTIWRKDMSPIYHIKTEEITDNIPDCILIDTSGSMTEQGIKSVLSKVMSYMGAYDLTEDDIRIFTFSGTLIEHKLDDILSGKLRIECGGTDLTPALDKLAEMDVLMDNFIVITDLYIDETDERNLINTEAFIFSINERNAYTFINRYKYENVAYIDCSID</sequence>
<gene>
    <name evidence="2" type="ORF">HNP86_001835</name>
</gene>
<comment type="caution">
    <text evidence="2">The sequence shown here is derived from an EMBL/GenBank/DDBJ whole genome shotgun (WGS) entry which is preliminary data.</text>
</comment>
<dbReference type="Gene3D" id="3.40.50.410">
    <property type="entry name" value="von Willebrand factor, type A domain"/>
    <property type="match status" value="1"/>
</dbReference>
<proteinExistence type="predicted"/>
<dbReference type="PANTHER" id="PTHR38730:SF1">
    <property type="entry name" value="SLL7028 PROTEIN"/>
    <property type="match status" value="1"/>
</dbReference>
<dbReference type="SUPFAM" id="SSF53300">
    <property type="entry name" value="vWA-like"/>
    <property type="match status" value="1"/>
</dbReference>
<evidence type="ECO:0000313" key="3">
    <source>
        <dbReference type="Proteomes" id="UP000564425"/>
    </source>
</evidence>